<name>A0AAD5MV21_PARTN</name>
<protein>
    <recommendedName>
        <fullName evidence="6">Nematode cuticle collagen N-terminal domain-containing protein</fullName>
    </recommendedName>
</protein>
<evidence type="ECO:0000256" key="2">
    <source>
        <dbReference type="SAM" id="MobiDB-lite"/>
    </source>
</evidence>
<evidence type="ECO:0000313" key="4">
    <source>
        <dbReference type="EMBL" id="KAJ1365085.1"/>
    </source>
</evidence>
<dbReference type="EMBL" id="JAHQIW010005170">
    <property type="protein sequence ID" value="KAJ1365085.1"/>
    <property type="molecule type" value="Genomic_DNA"/>
</dbReference>
<evidence type="ECO:0000256" key="3">
    <source>
        <dbReference type="SAM" id="Phobius"/>
    </source>
</evidence>
<feature type="transmembrane region" description="Helical" evidence="3">
    <location>
        <begin position="12"/>
        <end position="35"/>
    </location>
</feature>
<keyword evidence="3" id="KW-0472">Membrane</keyword>
<dbReference type="PANTHER" id="PTHR24637:SF334">
    <property type="entry name" value="NEMATODE CUTICLE COLLAGEN N-TERMINAL DOMAIN-CONTAINING PROTEIN"/>
    <property type="match status" value="1"/>
</dbReference>
<proteinExistence type="predicted"/>
<organism evidence="4 5">
    <name type="scientific">Parelaphostrongylus tenuis</name>
    <name type="common">Meningeal worm</name>
    <dbReference type="NCBI Taxonomy" id="148309"/>
    <lineage>
        <taxon>Eukaryota</taxon>
        <taxon>Metazoa</taxon>
        <taxon>Ecdysozoa</taxon>
        <taxon>Nematoda</taxon>
        <taxon>Chromadorea</taxon>
        <taxon>Rhabditida</taxon>
        <taxon>Rhabditina</taxon>
        <taxon>Rhabditomorpha</taxon>
        <taxon>Strongyloidea</taxon>
        <taxon>Metastrongylidae</taxon>
        <taxon>Parelaphostrongylus</taxon>
    </lineage>
</organism>
<sequence>MKLGSQKIYYHIGIASVLLSSFSIITLVISIIIIYGRSDAHHKELGKQTSRFREATDSLWNEIFELRNMVDPHIKHLVRKPRKAWFESGLCRGCITLACNMGPPGPPGDPGPDGSPGEPGSQGIAGQDGLDVQLESEPNLPAWLPSWSARAKVQI</sequence>
<evidence type="ECO:0000313" key="5">
    <source>
        <dbReference type="Proteomes" id="UP001196413"/>
    </source>
</evidence>
<keyword evidence="1" id="KW-0677">Repeat</keyword>
<keyword evidence="3" id="KW-0812">Transmembrane</keyword>
<evidence type="ECO:0000256" key="1">
    <source>
        <dbReference type="ARBA" id="ARBA00022737"/>
    </source>
</evidence>
<accession>A0AAD5MV21</accession>
<comment type="caution">
    <text evidence="4">The sequence shown here is derived from an EMBL/GenBank/DDBJ whole genome shotgun (WGS) entry which is preliminary data.</text>
</comment>
<keyword evidence="5" id="KW-1185">Reference proteome</keyword>
<dbReference type="AlphaFoldDB" id="A0AAD5MV21"/>
<gene>
    <name evidence="4" type="ORF">KIN20_025307</name>
</gene>
<reference evidence="4" key="1">
    <citation type="submission" date="2021-06" db="EMBL/GenBank/DDBJ databases">
        <title>Parelaphostrongylus tenuis whole genome reference sequence.</title>
        <authorList>
            <person name="Garwood T.J."/>
            <person name="Larsen P.A."/>
            <person name="Fountain-Jones N.M."/>
            <person name="Garbe J.R."/>
            <person name="Macchietto M.G."/>
            <person name="Kania S.A."/>
            <person name="Gerhold R.W."/>
            <person name="Richards J.E."/>
            <person name="Wolf T.M."/>
        </authorList>
    </citation>
    <scope>NUCLEOTIDE SEQUENCE</scope>
    <source>
        <strain evidence="4">MNPRO001-30</strain>
        <tissue evidence="4">Meninges</tissue>
    </source>
</reference>
<feature type="region of interest" description="Disordered" evidence="2">
    <location>
        <begin position="102"/>
        <end position="130"/>
    </location>
</feature>
<dbReference type="Gene3D" id="1.20.5.320">
    <property type="entry name" value="6-Phosphogluconate Dehydrogenase, domain 3"/>
    <property type="match status" value="1"/>
</dbReference>
<dbReference type="PANTHER" id="PTHR24637">
    <property type="entry name" value="COLLAGEN"/>
    <property type="match status" value="1"/>
</dbReference>
<evidence type="ECO:0008006" key="6">
    <source>
        <dbReference type="Google" id="ProtNLM"/>
    </source>
</evidence>
<keyword evidence="3" id="KW-1133">Transmembrane helix</keyword>
<dbReference type="Proteomes" id="UP001196413">
    <property type="component" value="Unassembled WGS sequence"/>
</dbReference>